<dbReference type="InterPro" id="IPR036397">
    <property type="entry name" value="RNaseH_sf"/>
</dbReference>
<accession>A0A915CXV4</accession>
<proteinExistence type="predicted"/>
<sequence>MQADVIRMCVRDTCLDKRVMHPNLTEFRYRCSQAIQGTANPDTLPPSIYDSTAGECRWREVENVTNCLCYAHGIVTSPVSVPDRSIRLLIWLSIIVTLALDLMNIVQADGSFRQSREQRSVLGDMSQKAEARSIPTKFWA</sequence>
<dbReference type="WBParaSite" id="jg13457">
    <property type="protein sequence ID" value="jg13457"/>
    <property type="gene ID" value="jg13457"/>
</dbReference>
<dbReference type="GO" id="GO:0003676">
    <property type="term" value="F:nucleic acid binding"/>
    <property type="evidence" value="ECO:0007669"/>
    <property type="project" value="InterPro"/>
</dbReference>
<dbReference type="Proteomes" id="UP000887574">
    <property type="component" value="Unplaced"/>
</dbReference>
<evidence type="ECO:0000313" key="1">
    <source>
        <dbReference type="Proteomes" id="UP000887574"/>
    </source>
</evidence>
<organism evidence="1 2">
    <name type="scientific">Ditylenchus dipsaci</name>
    <dbReference type="NCBI Taxonomy" id="166011"/>
    <lineage>
        <taxon>Eukaryota</taxon>
        <taxon>Metazoa</taxon>
        <taxon>Ecdysozoa</taxon>
        <taxon>Nematoda</taxon>
        <taxon>Chromadorea</taxon>
        <taxon>Rhabditida</taxon>
        <taxon>Tylenchina</taxon>
        <taxon>Tylenchomorpha</taxon>
        <taxon>Sphaerularioidea</taxon>
        <taxon>Anguinidae</taxon>
        <taxon>Anguininae</taxon>
        <taxon>Ditylenchus</taxon>
    </lineage>
</organism>
<evidence type="ECO:0000313" key="2">
    <source>
        <dbReference type="WBParaSite" id="jg13457"/>
    </source>
</evidence>
<name>A0A915CXV4_9BILA</name>
<reference evidence="2" key="1">
    <citation type="submission" date="2022-11" db="UniProtKB">
        <authorList>
            <consortium name="WormBaseParasite"/>
        </authorList>
    </citation>
    <scope>IDENTIFICATION</scope>
</reference>
<keyword evidence="1" id="KW-1185">Reference proteome</keyword>
<protein>
    <submittedName>
        <fullName evidence="2">Uncharacterized protein</fullName>
    </submittedName>
</protein>
<dbReference type="Gene3D" id="3.30.420.10">
    <property type="entry name" value="Ribonuclease H-like superfamily/Ribonuclease H"/>
    <property type="match status" value="1"/>
</dbReference>
<dbReference type="AlphaFoldDB" id="A0A915CXV4"/>